<keyword evidence="2" id="KW-0812">Transmembrane</keyword>
<evidence type="ECO:0000256" key="2">
    <source>
        <dbReference type="SAM" id="Phobius"/>
    </source>
</evidence>
<dbReference type="EMBL" id="JACHJW010000001">
    <property type="protein sequence ID" value="MBB4962249.1"/>
    <property type="molecule type" value="Genomic_DNA"/>
</dbReference>
<name>A0A7W7SWK6_9ACTN</name>
<keyword evidence="4" id="KW-1185">Reference proteome</keyword>
<gene>
    <name evidence="3" type="ORF">FHR38_005982</name>
</gene>
<accession>A0A7W7SWK6</accession>
<evidence type="ECO:0000313" key="4">
    <source>
        <dbReference type="Proteomes" id="UP000578819"/>
    </source>
</evidence>
<dbReference type="RefSeq" id="WP_184538343.1">
    <property type="nucleotide sequence ID" value="NZ_JACHJW010000001.1"/>
</dbReference>
<organism evidence="3 4">
    <name type="scientific">Micromonospora polyrhachis</name>
    <dbReference type="NCBI Taxonomy" id="1282883"/>
    <lineage>
        <taxon>Bacteria</taxon>
        <taxon>Bacillati</taxon>
        <taxon>Actinomycetota</taxon>
        <taxon>Actinomycetes</taxon>
        <taxon>Micromonosporales</taxon>
        <taxon>Micromonosporaceae</taxon>
        <taxon>Micromonospora</taxon>
    </lineage>
</organism>
<dbReference type="AlphaFoldDB" id="A0A7W7SWK6"/>
<evidence type="ECO:0008006" key="5">
    <source>
        <dbReference type="Google" id="ProtNLM"/>
    </source>
</evidence>
<feature type="transmembrane region" description="Helical" evidence="2">
    <location>
        <begin position="12"/>
        <end position="32"/>
    </location>
</feature>
<sequence length="206" mass="22027">MSNAAYRVLWTAIGLLLVAIGGVGIAASYGLLPGTDPDAPLLWSGLLNLWRDTTPAGLALFVVLGLLLALLGLNLLARLLLPRSRPAMHEVPLGQPDRRTGDESRRTAAPRLPGTTTVRGTALARGLERDLASEPEVRRASVTLTGAAARPELWIQLQVGPRARLAVIRDHVGAAVDRFVATSGLHPHRLDVTTRMVGPTRSRRVS</sequence>
<protein>
    <recommendedName>
        <fullName evidence="5">Alkaline shock response membrane anchor protein AmaP</fullName>
    </recommendedName>
</protein>
<comment type="caution">
    <text evidence="3">The sequence shown here is derived from an EMBL/GenBank/DDBJ whole genome shotgun (WGS) entry which is preliminary data.</text>
</comment>
<dbReference type="Proteomes" id="UP000578819">
    <property type="component" value="Unassembled WGS sequence"/>
</dbReference>
<keyword evidence="2" id="KW-0472">Membrane</keyword>
<feature type="transmembrane region" description="Helical" evidence="2">
    <location>
        <begin position="56"/>
        <end position="81"/>
    </location>
</feature>
<proteinExistence type="predicted"/>
<feature type="region of interest" description="Disordered" evidence="1">
    <location>
        <begin position="90"/>
        <end position="114"/>
    </location>
</feature>
<evidence type="ECO:0000313" key="3">
    <source>
        <dbReference type="EMBL" id="MBB4962249.1"/>
    </source>
</evidence>
<keyword evidence="2" id="KW-1133">Transmembrane helix</keyword>
<feature type="compositionally biased region" description="Basic and acidic residues" evidence="1">
    <location>
        <begin position="96"/>
        <end position="106"/>
    </location>
</feature>
<reference evidence="3 4" key="1">
    <citation type="submission" date="2020-08" db="EMBL/GenBank/DDBJ databases">
        <title>Sequencing the genomes of 1000 actinobacteria strains.</title>
        <authorList>
            <person name="Klenk H.-P."/>
        </authorList>
    </citation>
    <scope>NUCLEOTIDE SEQUENCE [LARGE SCALE GENOMIC DNA]</scope>
    <source>
        <strain evidence="3 4">DSM 45886</strain>
    </source>
</reference>
<evidence type="ECO:0000256" key="1">
    <source>
        <dbReference type="SAM" id="MobiDB-lite"/>
    </source>
</evidence>